<dbReference type="PANTHER" id="PTHR43019:SF23">
    <property type="entry name" value="PROTEASE DO-LIKE 5, CHLOROPLASTIC"/>
    <property type="match status" value="1"/>
</dbReference>
<feature type="compositionally biased region" description="Pro residues" evidence="1">
    <location>
        <begin position="178"/>
        <end position="198"/>
    </location>
</feature>
<organism evidence="2 3">
    <name type="scientific">Methylocystis bryophila</name>
    <dbReference type="NCBI Taxonomy" id="655015"/>
    <lineage>
        <taxon>Bacteria</taxon>
        <taxon>Pseudomonadati</taxon>
        <taxon>Pseudomonadota</taxon>
        <taxon>Alphaproteobacteria</taxon>
        <taxon>Hyphomicrobiales</taxon>
        <taxon>Methylocystaceae</taxon>
        <taxon>Methylocystis</taxon>
    </lineage>
</organism>
<dbReference type="SUPFAM" id="SSF50494">
    <property type="entry name" value="Trypsin-like serine proteases"/>
    <property type="match status" value="1"/>
</dbReference>
<name>A0A1W6MU90_9HYPH</name>
<reference evidence="2 3" key="1">
    <citation type="submission" date="2017-02" db="EMBL/GenBank/DDBJ databases">
        <authorList>
            <person name="Peterson S.W."/>
        </authorList>
    </citation>
    <scope>NUCLEOTIDE SEQUENCE [LARGE SCALE GENOMIC DNA]</scope>
    <source>
        <strain evidence="2 3">S285</strain>
    </source>
</reference>
<dbReference type="AlphaFoldDB" id="A0A1W6MU90"/>
<dbReference type="KEGG" id="mbry:B1812_08585"/>
<protein>
    <recommendedName>
        <fullName evidence="4">Serine protease</fullName>
    </recommendedName>
</protein>
<dbReference type="InterPro" id="IPR043504">
    <property type="entry name" value="Peptidase_S1_PA_chymotrypsin"/>
</dbReference>
<sequence>MGRDNRFFVMSSDLTGRVALDVGGRRAISEYDGLVDRIERLCGREAATLFAEPVLPRGGAEPATAISWYGPFEGRPTTLDAIDAVAKKPTVDRLTQRLNALAPALGDPEFAPMLAAALAVDSIKDVLAVGGEPLIVNWGLLPQDAAQQPARRLAHFSDTLGRYAPALIPLVAQTLGLAPPPPTAAPPPPSPPPPPFAPPRRAAPTAPRGLPPPGWRTPLVAAAIAGAVLLVLLLPGVLRYPDLGDRAARDAFETERLRKSNDSLEAQLKALRKAQEERSCRADGMLQVPGLPPGESSQQPPQMDVLPRPPEKVPLPQRSGEAPSAANLAEMLEKATVFVFVITKDGWSSGSGFFINDRQVVTNRHVVENAADPSIIFLASKSFGGVRRASVVAETPPRVKNAGPQPDYAVLELAEPIPGAVALKLGATPPKLSTAYIAGYPGFLVETDAAFSKFLRELRDALKAGDDDRALAARRFDVPSADLRYGRINNTMSSGAGETPVIVHDMQVAHGNSGGPLVDACGRLGGVNTLFFADEHQVGNVALDVTSLKTFLTDKRIGFAGDDTPCASAPPASAAR</sequence>
<dbReference type="Proteomes" id="UP000193978">
    <property type="component" value="Chromosome"/>
</dbReference>
<keyword evidence="3" id="KW-1185">Reference proteome</keyword>
<evidence type="ECO:0000313" key="2">
    <source>
        <dbReference type="EMBL" id="ARN81127.1"/>
    </source>
</evidence>
<dbReference type="InterPro" id="IPR009003">
    <property type="entry name" value="Peptidase_S1_PA"/>
</dbReference>
<evidence type="ECO:0000256" key="1">
    <source>
        <dbReference type="SAM" id="MobiDB-lite"/>
    </source>
</evidence>
<feature type="compositionally biased region" description="Low complexity" evidence="1">
    <location>
        <begin position="199"/>
        <end position="208"/>
    </location>
</feature>
<dbReference type="EMBL" id="CP019948">
    <property type="protein sequence ID" value="ARN81127.1"/>
    <property type="molecule type" value="Genomic_DNA"/>
</dbReference>
<evidence type="ECO:0000313" key="3">
    <source>
        <dbReference type="Proteomes" id="UP000193978"/>
    </source>
</evidence>
<dbReference type="Pfam" id="PF13365">
    <property type="entry name" value="Trypsin_2"/>
    <property type="match status" value="1"/>
</dbReference>
<dbReference type="Gene3D" id="2.40.10.10">
    <property type="entry name" value="Trypsin-like serine proteases"/>
    <property type="match status" value="2"/>
</dbReference>
<dbReference type="STRING" id="655015.B1812_08585"/>
<evidence type="ECO:0008006" key="4">
    <source>
        <dbReference type="Google" id="ProtNLM"/>
    </source>
</evidence>
<accession>A0A1W6MU90</accession>
<proteinExistence type="predicted"/>
<feature type="region of interest" description="Disordered" evidence="1">
    <location>
        <begin position="178"/>
        <end position="210"/>
    </location>
</feature>
<feature type="region of interest" description="Disordered" evidence="1">
    <location>
        <begin position="275"/>
        <end position="321"/>
    </location>
</feature>
<dbReference type="PANTHER" id="PTHR43019">
    <property type="entry name" value="SERINE ENDOPROTEASE DEGS"/>
    <property type="match status" value="1"/>
</dbReference>
<gene>
    <name evidence="2" type="ORF">B1812_08585</name>
</gene>